<organism evidence="2 3">
    <name type="scientific">Reticulomyxa filosa</name>
    <dbReference type="NCBI Taxonomy" id="46433"/>
    <lineage>
        <taxon>Eukaryota</taxon>
        <taxon>Sar</taxon>
        <taxon>Rhizaria</taxon>
        <taxon>Retaria</taxon>
        <taxon>Foraminifera</taxon>
        <taxon>Monothalamids</taxon>
        <taxon>Reticulomyxidae</taxon>
        <taxon>Reticulomyxa</taxon>
    </lineage>
</organism>
<evidence type="ECO:0000313" key="3">
    <source>
        <dbReference type="Proteomes" id="UP000023152"/>
    </source>
</evidence>
<feature type="compositionally biased region" description="Basic and acidic residues" evidence="1">
    <location>
        <begin position="201"/>
        <end position="215"/>
    </location>
</feature>
<sequence length="234" mass="26552">ADADAGADADEDEDSENQARHLKRTASAPQPRFEANPQHLQYTYDRNPYSPQPPSMYGGFLPAKTPTVSEWNGSGHQNDFDDLFTESHNQGRVHTVMIRPGEDVKRAHESLNEQYVKEEEREESYVSMALPTTSIAPLKPDPDDDEHDASHFVKIDPLQLPTPSSNQIPAVIAKHTTKNKEITTRMLMPMSMIITRIKCQIRQEKNEKKKKKNDDGNNNSNSKKSSKEQNRNKE</sequence>
<feature type="compositionally biased region" description="Acidic residues" evidence="1">
    <location>
        <begin position="1"/>
        <end position="16"/>
    </location>
</feature>
<proteinExistence type="predicted"/>
<feature type="region of interest" description="Disordered" evidence="1">
    <location>
        <begin position="1"/>
        <end position="61"/>
    </location>
</feature>
<dbReference type="Proteomes" id="UP000023152">
    <property type="component" value="Unassembled WGS sequence"/>
</dbReference>
<name>X6N5X3_RETFI</name>
<feature type="non-terminal residue" evidence="2">
    <location>
        <position position="1"/>
    </location>
</feature>
<evidence type="ECO:0000256" key="1">
    <source>
        <dbReference type="SAM" id="MobiDB-lite"/>
    </source>
</evidence>
<keyword evidence="3" id="KW-1185">Reference proteome</keyword>
<feature type="compositionally biased region" description="Basic and acidic residues" evidence="1">
    <location>
        <begin position="225"/>
        <end position="234"/>
    </location>
</feature>
<accession>X6N5X3</accession>
<dbReference type="EMBL" id="ASPP01011391">
    <property type="protein sequence ID" value="ETO21695.1"/>
    <property type="molecule type" value="Genomic_DNA"/>
</dbReference>
<feature type="region of interest" description="Disordered" evidence="1">
    <location>
        <begin position="198"/>
        <end position="234"/>
    </location>
</feature>
<protein>
    <submittedName>
        <fullName evidence="2">Uncharacterized protein</fullName>
    </submittedName>
</protein>
<evidence type="ECO:0000313" key="2">
    <source>
        <dbReference type="EMBL" id="ETO21695.1"/>
    </source>
</evidence>
<comment type="caution">
    <text evidence="2">The sequence shown here is derived from an EMBL/GenBank/DDBJ whole genome shotgun (WGS) entry which is preliminary data.</text>
</comment>
<dbReference type="AlphaFoldDB" id="X6N5X3"/>
<gene>
    <name evidence="2" type="ORF">RFI_15508</name>
</gene>
<reference evidence="2 3" key="1">
    <citation type="journal article" date="2013" name="Curr. Biol.">
        <title>The Genome of the Foraminiferan Reticulomyxa filosa.</title>
        <authorList>
            <person name="Glockner G."/>
            <person name="Hulsmann N."/>
            <person name="Schleicher M."/>
            <person name="Noegel A.A."/>
            <person name="Eichinger L."/>
            <person name="Gallinger C."/>
            <person name="Pawlowski J."/>
            <person name="Sierra R."/>
            <person name="Euteneuer U."/>
            <person name="Pillet L."/>
            <person name="Moustafa A."/>
            <person name="Platzer M."/>
            <person name="Groth M."/>
            <person name="Szafranski K."/>
            <person name="Schliwa M."/>
        </authorList>
    </citation>
    <scope>NUCLEOTIDE SEQUENCE [LARGE SCALE GENOMIC DNA]</scope>
</reference>